<dbReference type="PANTHER" id="PTHR33670">
    <property type="entry name" value="SPLICING FACTOR, PROLINE- AND GLUTAMINE-RICH-LIKE"/>
    <property type="match status" value="1"/>
</dbReference>
<evidence type="ECO:0000313" key="3">
    <source>
        <dbReference type="Proteomes" id="UP000326939"/>
    </source>
</evidence>
<feature type="region of interest" description="Disordered" evidence="1">
    <location>
        <begin position="95"/>
        <end position="163"/>
    </location>
</feature>
<comment type="caution">
    <text evidence="2">The sequence shown here is derived from an EMBL/GenBank/DDBJ whole genome shotgun (WGS) entry which is preliminary data.</text>
</comment>
<organism evidence="2 3">
    <name type="scientific">Salix brachista</name>
    <dbReference type="NCBI Taxonomy" id="2182728"/>
    <lineage>
        <taxon>Eukaryota</taxon>
        <taxon>Viridiplantae</taxon>
        <taxon>Streptophyta</taxon>
        <taxon>Embryophyta</taxon>
        <taxon>Tracheophyta</taxon>
        <taxon>Spermatophyta</taxon>
        <taxon>Magnoliopsida</taxon>
        <taxon>eudicotyledons</taxon>
        <taxon>Gunneridae</taxon>
        <taxon>Pentapetalae</taxon>
        <taxon>rosids</taxon>
        <taxon>fabids</taxon>
        <taxon>Malpighiales</taxon>
        <taxon>Salicaceae</taxon>
        <taxon>Saliceae</taxon>
        <taxon>Salix</taxon>
    </lineage>
</organism>
<reference evidence="3" key="1">
    <citation type="journal article" date="2019" name="Gigascience">
        <title>De novo genome assembly of the endangered Acer yangbiense, a plant species with extremely small populations endemic to Yunnan Province, China.</title>
        <authorList>
            <person name="Yang J."/>
            <person name="Wariss H.M."/>
            <person name="Tao L."/>
            <person name="Zhang R."/>
            <person name="Yun Q."/>
            <person name="Hollingsworth P."/>
            <person name="Dao Z."/>
            <person name="Luo G."/>
            <person name="Guo H."/>
            <person name="Ma Y."/>
            <person name="Sun W."/>
        </authorList>
    </citation>
    <scope>NUCLEOTIDE SEQUENCE [LARGE SCALE GENOMIC DNA]</scope>
    <source>
        <strain evidence="3">cv. br00</strain>
    </source>
</reference>
<proteinExistence type="predicted"/>
<feature type="compositionally biased region" description="Basic and acidic residues" evidence="1">
    <location>
        <begin position="145"/>
        <end position="156"/>
    </location>
</feature>
<dbReference type="AlphaFoldDB" id="A0A5N5NNI2"/>
<evidence type="ECO:0000256" key="1">
    <source>
        <dbReference type="SAM" id="MobiDB-lite"/>
    </source>
</evidence>
<accession>A0A5N5NNI2</accession>
<protein>
    <submittedName>
        <fullName evidence="2">Uncharacterized protein</fullName>
    </submittedName>
</protein>
<evidence type="ECO:0000313" key="2">
    <source>
        <dbReference type="EMBL" id="KAB5568121.1"/>
    </source>
</evidence>
<keyword evidence="3" id="KW-1185">Reference proteome</keyword>
<gene>
    <name evidence="2" type="ORF">DKX38_001914</name>
</gene>
<dbReference type="EMBL" id="VDCV01000002">
    <property type="protein sequence ID" value="KAB5568121.1"/>
    <property type="molecule type" value="Genomic_DNA"/>
</dbReference>
<dbReference type="PANTHER" id="PTHR33670:SF14">
    <property type="entry name" value="T20H2.15 PROTEIN"/>
    <property type="match status" value="1"/>
</dbReference>
<feature type="compositionally biased region" description="Polar residues" evidence="1">
    <location>
        <begin position="15"/>
        <end position="33"/>
    </location>
</feature>
<sequence length="253" mass="28280">MEAFFAPSTADHRQSMSPYKQMKNPNPTKKINHTSRGFISRSAENLPPMNYNSNSIHGGLFFAPPRNIHSFSYPPSSLSFVNPHQHYYYQKQAQPPLLPLPAPQPRHNSLPSLSRGLSCPPTATRKTNRPRDQSFTPKKSKQPNIKKEEPKKKESFIIESTVPLGPDPKDLPKYVSKVSSSSVTVSGNDVITKPVFTEDFDPKFPDFVFTLSPHPSSLPLPKFSMKPKRGCTAEAAGVDTGATDNLRRILRLR</sequence>
<name>A0A5N5NNI2_9ROSI</name>
<feature type="region of interest" description="Disordered" evidence="1">
    <location>
        <begin position="1"/>
        <end position="33"/>
    </location>
</feature>
<dbReference type="Proteomes" id="UP000326939">
    <property type="component" value="Chromosome 2"/>
</dbReference>